<dbReference type="SUPFAM" id="SSF52200">
    <property type="entry name" value="Toll/Interleukin receptor TIR domain"/>
    <property type="match status" value="1"/>
</dbReference>
<organism evidence="3 4">
    <name type="scientific">Nostoc flagelliforme CCNUN1</name>
    <dbReference type="NCBI Taxonomy" id="2038116"/>
    <lineage>
        <taxon>Bacteria</taxon>
        <taxon>Bacillati</taxon>
        <taxon>Cyanobacteriota</taxon>
        <taxon>Cyanophyceae</taxon>
        <taxon>Nostocales</taxon>
        <taxon>Nostocaceae</taxon>
        <taxon>Nostoc</taxon>
    </lineage>
</organism>
<dbReference type="EMBL" id="CP024785">
    <property type="protein sequence ID" value="AUB39857.1"/>
    <property type="molecule type" value="Genomic_DNA"/>
</dbReference>
<dbReference type="SMART" id="SM00255">
    <property type="entry name" value="TIR"/>
    <property type="match status" value="1"/>
</dbReference>
<evidence type="ECO:0000313" key="4">
    <source>
        <dbReference type="Proteomes" id="UP000232003"/>
    </source>
</evidence>
<dbReference type="KEGG" id="nfl:COO91_05854"/>
<dbReference type="PROSITE" id="PS50104">
    <property type="entry name" value="TIR"/>
    <property type="match status" value="1"/>
</dbReference>
<name>A0A2K8SWQ1_9NOSO</name>
<dbReference type="OrthoDB" id="1426235at2"/>
<dbReference type="GO" id="GO:0007165">
    <property type="term" value="P:signal transduction"/>
    <property type="evidence" value="ECO:0007669"/>
    <property type="project" value="InterPro"/>
</dbReference>
<evidence type="ECO:0000259" key="2">
    <source>
        <dbReference type="PROSITE" id="PS50104"/>
    </source>
</evidence>
<dbReference type="RefSeq" id="WP_100900744.1">
    <property type="nucleotide sequence ID" value="NZ_CAWNNC010000001.1"/>
</dbReference>
<dbReference type="Gene3D" id="3.40.50.10140">
    <property type="entry name" value="Toll/interleukin-1 receptor homology (TIR) domain"/>
    <property type="match status" value="1"/>
</dbReference>
<feature type="domain" description="TIR" evidence="2">
    <location>
        <begin position="3"/>
        <end position="145"/>
    </location>
</feature>
<sequence length="247" mass="27867">MSNAVKVFFSYSHKDEALRDELATHLSMMKRQGVIEAWHDREITAGSEWANAIDDNLELADIILLLVSANFLASDYCYDKEMARAMERHETREARVIPIILKPSDWNGAPFGKLQALPKNAKPVTTWPDQDEAFLNVAQGIRRVVEEMAKSKPSSSSPSGATIPATSSPPATSGGLTERQRRRLEQERDSLQQQYDLASTKLGRLRQAYAIETDVSTKLKLEVQIQEAETEQNRLDQQLEEIEQKLL</sequence>
<reference evidence="3 4" key="1">
    <citation type="submission" date="2017-11" db="EMBL/GenBank/DDBJ databases">
        <title>Complete genome of a free-living desiccation-tolerant cyanobacterium and its photosynthetic adaptation to extreme terrestrial habitat.</title>
        <authorList>
            <person name="Shang J."/>
        </authorList>
    </citation>
    <scope>NUCLEOTIDE SEQUENCE [LARGE SCALE GENOMIC DNA]</scope>
    <source>
        <strain evidence="3 4">CCNUN1</strain>
    </source>
</reference>
<dbReference type="Proteomes" id="UP000232003">
    <property type="component" value="Chromosome"/>
</dbReference>
<protein>
    <submittedName>
        <fullName evidence="3">GTPase SAR1 family domain</fullName>
    </submittedName>
</protein>
<gene>
    <name evidence="3" type="ORF">COO91_05854</name>
</gene>
<evidence type="ECO:0000313" key="3">
    <source>
        <dbReference type="EMBL" id="AUB39857.1"/>
    </source>
</evidence>
<dbReference type="Pfam" id="PF13676">
    <property type="entry name" value="TIR_2"/>
    <property type="match status" value="1"/>
</dbReference>
<keyword evidence="4" id="KW-1185">Reference proteome</keyword>
<evidence type="ECO:0000256" key="1">
    <source>
        <dbReference type="SAM" id="MobiDB-lite"/>
    </source>
</evidence>
<accession>A0A2K8SWQ1</accession>
<proteinExistence type="predicted"/>
<dbReference type="InterPro" id="IPR035897">
    <property type="entry name" value="Toll_tir_struct_dom_sf"/>
</dbReference>
<dbReference type="InterPro" id="IPR000157">
    <property type="entry name" value="TIR_dom"/>
</dbReference>
<feature type="compositionally biased region" description="Low complexity" evidence="1">
    <location>
        <begin position="153"/>
        <end position="177"/>
    </location>
</feature>
<feature type="region of interest" description="Disordered" evidence="1">
    <location>
        <begin position="147"/>
        <end position="190"/>
    </location>
</feature>
<dbReference type="AlphaFoldDB" id="A0A2K8SWQ1"/>